<name>A0ACA9UGE1_BIOOC</name>
<sequence>MSSKQRLARQAKPSDRIRRETEYQKPENQLRSGFIHQETPLPDKILYERLQGKAYQGPTTSLTGATMNPGLVAAYPGGQVKPGEPSSVRHGNQMSASRGSGQQPTERPQTARPRPAQFERTPQFWPSISDVVLPKVSKRPVPRHQSNTAQNRASSNGQNMAARQNNPRQQTNDPRADAKSRGHTEEQREKILMDAPIPHARLFLQPTCTADQFFEFMFKKMPPHEQHTLKNGQALRKRLTRMSGPRRSMLKTQGVHVLSLPGRTSEDKSVDMWNMLYHARYIIENWHSLKAGMAVVDAHRSGRENALPEVLGISPDALIRLSDIDMNQVVSPQDVTEATASGEDLDEFSSSLGLHLPAATASESVSNTGSSRMQNKGKGKDKIPSMQESRFAAKSQPGRLTCSDSIDWEVPGSDEEATVVPDRETPSGNSSSRRDKRKRDSSATGPRKKKSKPQLPTSNDTVITITSDHEIDLPATRHQSRGPSRSSPAPQSRSKRGRSVRSPGPSLTQQEMTPPDSTPCHRKPSPPTPTPLRYIRGRTADYQGIPFHKREKAMEMHQREVDHIRKKHQLKQELQKRIKIEGEGEGSGDTSDGDGNTSDESENTSDESTSDESENTSDKEDNRRERDNRKRERKLEQEMKQKEEEEKVAKEREKLKQEKKKKKKKEEKEERLREERGRERRERDKKMREKEKKCKKKQEQTSESR</sequence>
<evidence type="ECO:0000313" key="1">
    <source>
        <dbReference type="EMBL" id="CAG9952436.1"/>
    </source>
</evidence>
<gene>
    <name evidence="1" type="ORF">CRV2_00017686</name>
</gene>
<reference evidence="1" key="2">
    <citation type="submission" date="2021-10" db="EMBL/GenBank/DDBJ databases">
        <authorList>
            <person name="Piombo E."/>
        </authorList>
    </citation>
    <scope>NUCLEOTIDE SEQUENCE</scope>
</reference>
<comment type="caution">
    <text evidence="1">The sequence shown here is derived from an EMBL/GenBank/DDBJ whole genome shotgun (WGS) entry which is preliminary data.</text>
</comment>
<proteinExistence type="predicted"/>
<dbReference type="Proteomes" id="UP000836387">
    <property type="component" value="Unassembled WGS sequence"/>
</dbReference>
<dbReference type="EMBL" id="CADEHS020000494">
    <property type="protein sequence ID" value="CAG9952436.1"/>
    <property type="molecule type" value="Genomic_DNA"/>
</dbReference>
<keyword evidence="2" id="KW-1185">Reference proteome</keyword>
<organism evidence="1 2">
    <name type="scientific">Clonostachys rosea f. rosea IK726</name>
    <dbReference type="NCBI Taxonomy" id="1349383"/>
    <lineage>
        <taxon>Eukaryota</taxon>
        <taxon>Fungi</taxon>
        <taxon>Dikarya</taxon>
        <taxon>Ascomycota</taxon>
        <taxon>Pezizomycotina</taxon>
        <taxon>Sordariomycetes</taxon>
        <taxon>Hypocreomycetidae</taxon>
        <taxon>Hypocreales</taxon>
        <taxon>Bionectriaceae</taxon>
        <taxon>Clonostachys</taxon>
    </lineage>
</organism>
<accession>A0ACA9UGE1</accession>
<evidence type="ECO:0000313" key="2">
    <source>
        <dbReference type="Proteomes" id="UP000836387"/>
    </source>
</evidence>
<reference evidence="1" key="1">
    <citation type="submission" date="2020-04" db="EMBL/GenBank/DDBJ databases">
        <authorList>
            <person name="Broberg M."/>
        </authorList>
    </citation>
    <scope>NUCLEOTIDE SEQUENCE</scope>
</reference>
<protein>
    <submittedName>
        <fullName evidence="1">Uncharacterized protein</fullName>
    </submittedName>
</protein>